<feature type="region of interest" description="Disordered" evidence="1">
    <location>
        <begin position="38"/>
        <end position="65"/>
    </location>
</feature>
<evidence type="ECO:0000256" key="1">
    <source>
        <dbReference type="SAM" id="MobiDB-lite"/>
    </source>
</evidence>
<accession>A0A381WPX3</accession>
<sequence>MFYEVKIFDSRGQLKKVVSSKKLSNRFWSANDNLPSYYEDSSAKSDDCNSKEKMQAEKVGVEEAT</sequence>
<proteinExistence type="predicted"/>
<organism evidence="2">
    <name type="scientific">marine metagenome</name>
    <dbReference type="NCBI Taxonomy" id="408172"/>
    <lineage>
        <taxon>unclassified sequences</taxon>
        <taxon>metagenomes</taxon>
        <taxon>ecological metagenomes</taxon>
    </lineage>
</organism>
<evidence type="ECO:0000313" key="2">
    <source>
        <dbReference type="EMBL" id="SVA54545.1"/>
    </source>
</evidence>
<reference evidence="2" key="1">
    <citation type="submission" date="2018-05" db="EMBL/GenBank/DDBJ databases">
        <authorList>
            <person name="Lanie J.A."/>
            <person name="Ng W.-L."/>
            <person name="Kazmierczak K.M."/>
            <person name="Andrzejewski T.M."/>
            <person name="Davidsen T.M."/>
            <person name="Wayne K.J."/>
            <person name="Tettelin H."/>
            <person name="Glass J.I."/>
            <person name="Rusch D."/>
            <person name="Podicherti R."/>
            <person name="Tsui H.-C.T."/>
            <person name="Winkler M.E."/>
        </authorList>
    </citation>
    <scope>NUCLEOTIDE SEQUENCE</scope>
</reference>
<feature type="compositionally biased region" description="Basic and acidic residues" evidence="1">
    <location>
        <begin position="41"/>
        <end position="65"/>
    </location>
</feature>
<dbReference type="EMBL" id="UINC01012496">
    <property type="protein sequence ID" value="SVA54545.1"/>
    <property type="molecule type" value="Genomic_DNA"/>
</dbReference>
<dbReference type="AlphaFoldDB" id="A0A381WPX3"/>
<name>A0A381WPX3_9ZZZZ</name>
<gene>
    <name evidence="2" type="ORF">METZ01_LOCUS107399</name>
</gene>
<protein>
    <submittedName>
        <fullName evidence="2">Uncharacterized protein</fullName>
    </submittedName>
</protein>